<gene>
    <name evidence="1" type="ORF">J21TS7_60200</name>
</gene>
<evidence type="ECO:0000313" key="1">
    <source>
        <dbReference type="EMBL" id="GIO57702.1"/>
    </source>
</evidence>
<name>A0ABQ4LMG3_9BACL</name>
<evidence type="ECO:0000313" key="2">
    <source>
        <dbReference type="Proteomes" id="UP000676601"/>
    </source>
</evidence>
<keyword evidence="2" id="KW-1185">Reference proteome</keyword>
<proteinExistence type="predicted"/>
<reference evidence="1 2" key="1">
    <citation type="submission" date="2021-03" db="EMBL/GenBank/DDBJ databases">
        <title>Antimicrobial resistance genes in bacteria isolated from Japanese honey, and their potential for conferring macrolide and lincosamide resistance in the American foulbrood pathogen Paenibacillus larvae.</title>
        <authorList>
            <person name="Okamoto M."/>
            <person name="Kumagai M."/>
            <person name="Kanamori H."/>
            <person name="Takamatsu D."/>
        </authorList>
    </citation>
    <scope>NUCLEOTIDE SEQUENCE [LARGE SCALE GENOMIC DNA]</scope>
    <source>
        <strain evidence="1 2">J21TS7</strain>
    </source>
</reference>
<comment type="caution">
    <text evidence="1">The sequence shown here is derived from an EMBL/GenBank/DDBJ whole genome shotgun (WGS) entry which is preliminary data.</text>
</comment>
<dbReference type="Proteomes" id="UP000676601">
    <property type="component" value="Unassembled WGS sequence"/>
</dbReference>
<sequence length="50" mass="5849">MEVTRILKETLLKYSTMSNAEIKEILIKEQVLYKTVDIASKKQEPVNHFP</sequence>
<accession>A0ABQ4LMG3</accession>
<dbReference type="EMBL" id="BORU01000005">
    <property type="protein sequence ID" value="GIO57702.1"/>
    <property type="molecule type" value="Genomic_DNA"/>
</dbReference>
<organism evidence="1 2">
    <name type="scientific">Paenibacillus cineris</name>
    <dbReference type="NCBI Taxonomy" id="237530"/>
    <lineage>
        <taxon>Bacteria</taxon>
        <taxon>Bacillati</taxon>
        <taxon>Bacillota</taxon>
        <taxon>Bacilli</taxon>
        <taxon>Bacillales</taxon>
        <taxon>Paenibacillaceae</taxon>
        <taxon>Paenibacillus</taxon>
    </lineage>
</organism>
<protein>
    <submittedName>
        <fullName evidence="1">Uncharacterized protein</fullName>
    </submittedName>
</protein>